<dbReference type="AlphaFoldDB" id="A0A1G7WKR2"/>
<dbReference type="EMBL" id="FNAN01000022">
    <property type="protein sequence ID" value="SDG71790.1"/>
    <property type="molecule type" value="Genomic_DNA"/>
</dbReference>
<evidence type="ECO:0000313" key="1">
    <source>
        <dbReference type="EMBL" id="SDG71790.1"/>
    </source>
</evidence>
<sequence length="183" mass="20435">MLGAVHQIGEPCQSPFNAGFLTHLYLIRTDEIVYVLSPAGNSVMQTISALGIRPGAAITQIRLRPKTASFSETSSETVDGVAYTTSLSWQLKGTAADVTNWVHANSKRRYVVLTRDTLGNCYMLGEPDNGVRLSWSRQIAQQSYHQLGLTMVNWHPVQFIPTIDLDEIFPEMEFDYSFDLSFS</sequence>
<name>A0A1G7WKR2_9BACT</name>
<accession>A0A1G7WKR2</accession>
<proteinExistence type="predicted"/>
<dbReference type="STRING" id="659014.SAMN04487996_12260"/>
<keyword evidence="2" id="KW-1185">Reference proteome</keyword>
<protein>
    <submittedName>
        <fullName evidence="1">Uncharacterized protein</fullName>
    </submittedName>
</protein>
<dbReference type="Proteomes" id="UP000198748">
    <property type="component" value="Unassembled WGS sequence"/>
</dbReference>
<reference evidence="2" key="1">
    <citation type="submission" date="2016-10" db="EMBL/GenBank/DDBJ databases">
        <authorList>
            <person name="Varghese N."/>
            <person name="Submissions S."/>
        </authorList>
    </citation>
    <scope>NUCLEOTIDE SEQUENCE [LARGE SCALE GENOMIC DNA]</scope>
    <source>
        <strain evidence="2">DSM 25329</strain>
    </source>
</reference>
<gene>
    <name evidence="1" type="ORF">SAMN04487996_12260</name>
</gene>
<organism evidence="1 2">
    <name type="scientific">Dyadobacter soli</name>
    <dbReference type="NCBI Taxonomy" id="659014"/>
    <lineage>
        <taxon>Bacteria</taxon>
        <taxon>Pseudomonadati</taxon>
        <taxon>Bacteroidota</taxon>
        <taxon>Cytophagia</taxon>
        <taxon>Cytophagales</taxon>
        <taxon>Spirosomataceae</taxon>
        <taxon>Dyadobacter</taxon>
    </lineage>
</organism>
<evidence type="ECO:0000313" key="2">
    <source>
        <dbReference type="Proteomes" id="UP000198748"/>
    </source>
</evidence>